<sequence>MSHTNFEAPSSNLVSMALHQVTRRKTRDRLATVPIRKANTATAISTSWANRRTRITIPTSTRKDVRSLPLGGVRKRQIK</sequence>
<dbReference type="EMBL" id="BGZK01000521">
    <property type="protein sequence ID" value="GBP48296.1"/>
    <property type="molecule type" value="Genomic_DNA"/>
</dbReference>
<proteinExistence type="predicted"/>
<dbReference type="Proteomes" id="UP000299102">
    <property type="component" value="Unassembled WGS sequence"/>
</dbReference>
<accession>A0A4C1WA76</accession>
<protein>
    <submittedName>
        <fullName evidence="1">Uncharacterized protein</fullName>
    </submittedName>
</protein>
<gene>
    <name evidence="1" type="ORF">EVAR_34789_1</name>
</gene>
<organism evidence="1 2">
    <name type="scientific">Eumeta variegata</name>
    <name type="common">Bagworm moth</name>
    <name type="synonym">Eumeta japonica</name>
    <dbReference type="NCBI Taxonomy" id="151549"/>
    <lineage>
        <taxon>Eukaryota</taxon>
        <taxon>Metazoa</taxon>
        <taxon>Ecdysozoa</taxon>
        <taxon>Arthropoda</taxon>
        <taxon>Hexapoda</taxon>
        <taxon>Insecta</taxon>
        <taxon>Pterygota</taxon>
        <taxon>Neoptera</taxon>
        <taxon>Endopterygota</taxon>
        <taxon>Lepidoptera</taxon>
        <taxon>Glossata</taxon>
        <taxon>Ditrysia</taxon>
        <taxon>Tineoidea</taxon>
        <taxon>Psychidae</taxon>
        <taxon>Oiketicinae</taxon>
        <taxon>Eumeta</taxon>
    </lineage>
</organism>
<comment type="caution">
    <text evidence="1">The sequence shown here is derived from an EMBL/GenBank/DDBJ whole genome shotgun (WGS) entry which is preliminary data.</text>
</comment>
<reference evidence="1 2" key="1">
    <citation type="journal article" date="2019" name="Commun. Biol.">
        <title>The bagworm genome reveals a unique fibroin gene that provides high tensile strength.</title>
        <authorList>
            <person name="Kono N."/>
            <person name="Nakamura H."/>
            <person name="Ohtoshi R."/>
            <person name="Tomita M."/>
            <person name="Numata K."/>
            <person name="Arakawa K."/>
        </authorList>
    </citation>
    <scope>NUCLEOTIDE SEQUENCE [LARGE SCALE GENOMIC DNA]</scope>
</reference>
<evidence type="ECO:0000313" key="2">
    <source>
        <dbReference type="Proteomes" id="UP000299102"/>
    </source>
</evidence>
<dbReference type="AlphaFoldDB" id="A0A4C1WA76"/>
<evidence type="ECO:0000313" key="1">
    <source>
        <dbReference type="EMBL" id="GBP48296.1"/>
    </source>
</evidence>
<name>A0A4C1WA76_EUMVA</name>
<keyword evidence="2" id="KW-1185">Reference proteome</keyword>